<organism evidence="2 3">
    <name type="scientific">Durusdinium trenchii</name>
    <dbReference type="NCBI Taxonomy" id="1381693"/>
    <lineage>
        <taxon>Eukaryota</taxon>
        <taxon>Sar</taxon>
        <taxon>Alveolata</taxon>
        <taxon>Dinophyceae</taxon>
        <taxon>Suessiales</taxon>
        <taxon>Symbiodiniaceae</taxon>
        <taxon>Durusdinium</taxon>
    </lineage>
</organism>
<feature type="compositionally biased region" description="Low complexity" evidence="1">
    <location>
        <begin position="17"/>
        <end position="35"/>
    </location>
</feature>
<protein>
    <recommendedName>
        <fullName evidence="4">PAS domain-containing protein</fullName>
    </recommendedName>
</protein>
<evidence type="ECO:0000313" key="3">
    <source>
        <dbReference type="Proteomes" id="UP001642484"/>
    </source>
</evidence>
<accession>A0ABP0SPG9</accession>
<evidence type="ECO:0000313" key="2">
    <source>
        <dbReference type="EMBL" id="CAK9114309.1"/>
    </source>
</evidence>
<sequence>MGSLDLESRSDSSMPQLLLDPRLPASSPSSPLGSPLDTGLVHSRVLPNGIIEHCVQIHDKLTFLDINVDQKVISAASAPCVDLVGKKLEDVFPNDFTLQIVRNMCDEAKGFMDTSLVPRALPDKVAAFNEMPMFLGTRVVGVSGIMRVLLTEAGHFRVVLSFPWPKAANSVSL</sequence>
<comment type="caution">
    <text evidence="2">The sequence shown here is derived from an EMBL/GenBank/DDBJ whole genome shotgun (WGS) entry which is preliminary data.</text>
</comment>
<keyword evidence="3" id="KW-1185">Reference proteome</keyword>
<feature type="compositionally biased region" description="Basic and acidic residues" evidence="1">
    <location>
        <begin position="1"/>
        <end position="10"/>
    </location>
</feature>
<proteinExistence type="predicted"/>
<evidence type="ECO:0000256" key="1">
    <source>
        <dbReference type="SAM" id="MobiDB-lite"/>
    </source>
</evidence>
<gene>
    <name evidence="2" type="ORF">CCMP2556_LOCUS52862</name>
</gene>
<name>A0ABP0SPG9_9DINO</name>
<dbReference type="Proteomes" id="UP001642484">
    <property type="component" value="Unassembled WGS sequence"/>
</dbReference>
<reference evidence="2 3" key="1">
    <citation type="submission" date="2024-02" db="EMBL/GenBank/DDBJ databases">
        <authorList>
            <person name="Chen Y."/>
            <person name="Shah S."/>
            <person name="Dougan E. K."/>
            <person name="Thang M."/>
            <person name="Chan C."/>
        </authorList>
    </citation>
    <scope>NUCLEOTIDE SEQUENCE [LARGE SCALE GENOMIC DNA]</scope>
</reference>
<evidence type="ECO:0008006" key="4">
    <source>
        <dbReference type="Google" id="ProtNLM"/>
    </source>
</evidence>
<feature type="region of interest" description="Disordered" evidence="1">
    <location>
        <begin position="1"/>
        <end position="35"/>
    </location>
</feature>
<dbReference type="EMBL" id="CAXAMN010027983">
    <property type="protein sequence ID" value="CAK9114309.1"/>
    <property type="molecule type" value="Genomic_DNA"/>
</dbReference>